<keyword evidence="1" id="KW-0812">Transmembrane</keyword>
<sequence>MDAFRSSRGPRPLTACLTAPVPQAVIYGSLFTGFDIAQGAPLKPASFARNIAFVYAYGALQCPLEAVQGRQSALHNFYAGATLGGLGVATGNLGVPFVPPQALAASRVPRLYWGIAVYGGIAFALAAVSGKPI</sequence>
<dbReference type="EMBL" id="BRYB01000941">
    <property type="protein sequence ID" value="GMI40536.1"/>
    <property type="molecule type" value="Genomic_DNA"/>
</dbReference>
<dbReference type="Proteomes" id="UP001165060">
    <property type="component" value="Unassembled WGS sequence"/>
</dbReference>
<accession>A0ABQ6N5W1</accession>
<proteinExistence type="predicted"/>
<evidence type="ECO:0000313" key="2">
    <source>
        <dbReference type="EMBL" id="GMI40536.1"/>
    </source>
</evidence>
<evidence type="ECO:0000313" key="3">
    <source>
        <dbReference type="Proteomes" id="UP001165060"/>
    </source>
</evidence>
<feature type="transmembrane region" description="Helical" evidence="1">
    <location>
        <begin position="77"/>
        <end position="98"/>
    </location>
</feature>
<evidence type="ECO:0000256" key="1">
    <source>
        <dbReference type="SAM" id="Phobius"/>
    </source>
</evidence>
<organism evidence="2 3">
    <name type="scientific">Tetraparma gracilis</name>
    <dbReference type="NCBI Taxonomy" id="2962635"/>
    <lineage>
        <taxon>Eukaryota</taxon>
        <taxon>Sar</taxon>
        <taxon>Stramenopiles</taxon>
        <taxon>Ochrophyta</taxon>
        <taxon>Bolidophyceae</taxon>
        <taxon>Parmales</taxon>
        <taxon>Triparmaceae</taxon>
        <taxon>Tetraparma</taxon>
    </lineage>
</organism>
<gene>
    <name evidence="2" type="ORF">TeGR_g9376</name>
</gene>
<keyword evidence="3" id="KW-1185">Reference proteome</keyword>
<protein>
    <submittedName>
        <fullName evidence="2">Uncharacterized protein</fullName>
    </submittedName>
</protein>
<comment type="caution">
    <text evidence="2">The sequence shown here is derived from an EMBL/GenBank/DDBJ whole genome shotgun (WGS) entry which is preliminary data.</text>
</comment>
<keyword evidence="1" id="KW-0472">Membrane</keyword>
<reference evidence="2 3" key="1">
    <citation type="journal article" date="2023" name="Commun. Biol.">
        <title>Genome analysis of Parmales, the sister group of diatoms, reveals the evolutionary specialization of diatoms from phago-mixotrophs to photoautotrophs.</title>
        <authorList>
            <person name="Ban H."/>
            <person name="Sato S."/>
            <person name="Yoshikawa S."/>
            <person name="Yamada K."/>
            <person name="Nakamura Y."/>
            <person name="Ichinomiya M."/>
            <person name="Sato N."/>
            <person name="Blanc-Mathieu R."/>
            <person name="Endo H."/>
            <person name="Kuwata A."/>
            <person name="Ogata H."/>
        </authorList>
    </citation>
    <scope>NUCLEOTIDE SEQUENCE [LARGE SCALE GENOMIC DNA]</scope>
</reference>
<feature type="transmembrane region" description="Helical" evidence="1">
    <location>
        <begin position="110"/>
        <end position="128"/>
    </location>
</feature>
<keyword evidence="1" id="KW-1133">Transmembrane helix</keyword>
<name>A0ABQ6N5W1_9STRA</name>